<reference evidence="2 3" key="1">
    <citation type="journal article" date="2019" name="Sci. Rep.">
        <title>Orb-weaving spider Araneus ventricosus genome elucidates the spidroin gene catalogue.</title>
        <authorList>
            <person name="Kono N."/>
            <person name="Nakamura H."/>
            <person name="Ohtoshi R."/>
            <person name="Moran D.A.P."/>
            <person name="Shinohara A."/>
            <person name="Yoshida Y."/>
            <person name="Fujiwara M."/>
            <person name="Mori M."/>
            <person name="Tomita M."/>
            <person name="Arakawa K."/>
        </authorList>
    </citation>
    <scope>NUCLEOTIDE SEQUENCE [LARGE SCALE GENOMIC DNA]</scope>
</reference>
<dbReference type="Gene3D" id="3.30.420.10">
    <property type="entry name" value="Ribonuclease H-like superfamily/Ribonuclease H"/>
    <property type="match status" value="1"/>
</dbReference>
<evidence type="ECO:0000259" key="1">
    <source>
        <dbReference type="Pfam" id="PF01498"/>
    </source>
</evidence>
<evidence type="ECO:0000313" key="2">
    <source>
        <dbReference type="EMBL" id="GBL89164.1"/>
    </source>
</evidence>
<dbReference type="Proteomes" id="UP000499080">
    <property type="component" value="Unassembled WGS sequence"/>
</dbReference>
<comment type="caution">
    <text evidence="2">The sequence shown here is derived from an EMBL/GenBank/DDBJ whole genome shotgun (WGS) entry which is preliminary data.</text>
</comment>
<keyword evidence="3" id="KW-1185">Reference proteome</keyword>
<dbReference type="GO" id="GO:0015074">
    <property type="term" value="P:DNA integration"/>
    <property type="evidence" value="ECO:0007669"/>
    <property type="project" value="InterPro"/>
</dbReference>
<evidence type="ECO:0000313" key="3">
    <source>
        <dbReference type="Proteomes" id="UP000499080"/>
    </source>
</evidence>
<dbReference type="AlphaFoldDB" id="A0A4Y2BDF6"/>
<dbReference type="InterPro" id="IPR002492">
    <property type="entry name" value="Transposase_Tc1-like"/>
</dbReference>
<sequence length="177" mass="19736">MTDLTDFGREQISSARLVGASVTIGANNVGVPRATSSVNEGKIEKNGVVLKFGTVIVGSVLSDILKVPAGGGVRGTRILKRDRRATLPHIAADFNDGASTSVSVRTVQRTVINMGSQSRRPTRVPLLTARRKALLLSWARQHYHWTVDDWKHVTWSDESRFQLYRTDARVRVWRQHH</sequence>
<dbReference type="GO" id="GO:0006313">
    <property type="term" value="P:DNA transposition"/>
    <property type="evidence" value="ECO:0007669"/>
    <property type="project" value="InterPro"/>
</dbReference>
<proteinExistence type="predicted"/>
<dbReference type="GO" id="GO:0003677">
    <property type="term" value="F:DNA binding"/>
    <property type="evidence" value="ECO:0007669"/>
    <property type="project" value="InterPro"/>
</dbReference>
<dbReference type="OrthoDB" id="3263820at2759"/>
<feature type="domain" description="Transposase Tc1-like" evidence="1">
    <location>
        <begin position="77"/>
        <end position="143"/>
    </location>
</feature>
<dbReference type="Pfam" id="PF01498">
    <property type="entry name" value="HTH_Tnp_Tc3_2"/>
    <property type="match status" value="1"/>
</dbReference>
<name>A0A4Y2BDF6_ARAVE</name>
<dbReference type="EMBL" id="BGPR01000063">
    <property type="protein sequence ID" value="GBL89164.1"/>
    <property type="molecule type" value="Genomic_DNA"/>
</dbReference>
<protein>
    <recommendedName>
        <fullName evidence="1">Transposase Tc1-like domain-containing protein</fullName>
    </recommendedName>
</protein>
<gene>
    <name evidence="2" type="ORF">AVEN_255281_1</name>
</gene>
<organism evidence="2 3">
    <name type="scientific">Araneus ventricosus</name>
    <name type="common">Orbweaver spider</name>
    <name type="synonym">Epeira ventricosa</name>
    <dbReference type="NCBI Taxonomy" id="182803"/>
    <lineage>
        <taxon>Eukaryota</taxon>
        <taxon>Metazoa</taxon>
        <taxon>Ecdysozoa</taxon>
        <taxon>Arthropoda</taxon>
        <taxon>Chelicerata</taxon>
        <taxon>Arachnida</taxon>
        <taxon>Araneae</taxon>
        <taxon>Araneomorphae</taxon>
        <taxon>Entelegynae</taxon>
        <taxon>Araneoidea</taxon>
        <taxon>Araneidae</taxon>
        <taxon>Araneus</taxon>
    </lineage>
</organism>
<accession>A0A4Y2BDF6</accession>
<dbReference type="InterPro" id="IPR036397">
    <property type="entry name" value="RNaseH_sf"/>
</dbReference>